<dbReference type="AlphaFoldDB" id="A0A1I9YFZ1"/>
<sequence length="70" mass="7696">MIELVLMCFVAGMVVGLPVWIVWQRVGARRGLAAMRGFNPRDAVPCGIEPVALRARLLPALDDAQHEVSR</sequence>
<dbReference type="KEGG" id="pspw:BJG93_07365"/>
<dbReference type="RefSeq" id="WP_027197300.1">
    <property type="nucleotide sequence ID" value="NZ_CP017561.2"/>
</dbReference>
<reference evidence="1" key="1">
    <citation type="submission" date="2016-09" db="EMBL/GenBank/DDBJ databases">
        <title>The Complete Genome of Burkholderia sprentiae wsm5005.</title>
        <authorList>
            <person name="De Meyer S."/>
            <person name="Wang P."/>
            <person name="Terpolilli J."/>
        </authorList>
    </citation>
    <scope>NUCLEOTIDE SEQUENCE [LARGE SCALE GENOMIC DNA]</scope>
    <source>
        <strain evidence="1">WSM5005</strain>
    </source>
</reference>
<reference evidence="1" key="2">
    <citation type="submission" date="2021-06" db="EMBL/GenBank/DDBJ databases">
        <authorList>
            <person name="Rogers T.H."/>
            <person name="Ramsay J.P."/>
            <person name="Wang P."/>
            <person name="Terpolilli J."/>
        </authorList>
    </citation>
    <scope>NUCLEOTIDE SEQUENCE</scope>
    <source>
        <strain evidence="1">WSM5005</strain>
    </source>
</reference>
<dbReference type="OrthoDB" id="9103709at2"/>
<evidence type="ECO:0000313" key="1">
    <source>
        <dbReference type="EMBL" id="APA85224.1"/>
    </source>
</evidence>
<protein>
    <submittedName>
        <fullName evidence="1">Uncharacterized protein</fullName>
    </submittedName>
</protein>
<dbReference type="STRING" id="754502.BJG93_07365"/>
<gene>
    <name evidence="1" type="ORF">BJG93_07365</name>
</gene>
<evidence type="ECO:0000313" key="2">
    <source>
        <dbReference type="Proteomes" id="UP000179860"/>
    </source>
</evidence>
<dbReference type="EMBL" id="CP017561">
    <property type="protein sequence ID" value="APA85224.1"/>
    <property type="molecule type" value="Genomic_DNA"/>
</dbReference>
<keyword evidence="2" id="KW-1185">Reference proteome</keyword>
<proteinExistence type="predicted"/>
<name>A0A1I9YFZ1_9BURK</name>
<accession>A0A1I9YFZ1</accession>
<organism evidence="1 2">
    <name type="scientific">Paraburkholderia sprentiae WSM5005</name>
    <dbReference type="NCBI Taxonomy" id="754502"/>
    <lineage>
        <taxon>Bacteria</taxon>
        <taxon>Pseudomonadati</taxon>
        <taxon>Pseudomonadota</taxon>
        <taxon>Betaproteobacteria</taxon>
        <taxon>Burkholderiales</taxon>
        <taxon>Burkholderiaceae</taxon>
        <taxon>Paraburkholderia</taxon>
    </lineage>
</organism>
<dbReference type="Proteomes" id="UP000179860">
    <property type="component" value="Chromosome 1"/>
</dbReference>